<evidence type="ECO:0000313" key="2">
    <source>
        <dbReference type="Proteomes" id="UP001164948"/>
    </source>
</evidence>
<dbReference type="RefSeq" id="WP_155782765.1">
    <property type="nucleotide sequence ID" value="NZ_AP018726.1"/>
</dbReference>
<reference evidence="1" key="1">
    <citation type="submission" date="2022-03" db="EMBL/GenBank/DDBJ databases">
        <title>Characterization and genomic analysis of a Streptococcus dysgalactiae associated with cultured channel catfish mortalities in China.</title>
        <authorList>
            <person name="Wang J."/>
            <person name="Geng Y."/>
        </authorList>
    </citation>
    <scope>NUCLEOTIDE SEQUENCE</scope>
    <source>
        <strain evidence="1">WJ001</strain>
    </source>
</reference>
<protein>
    <submittedName>
        <fullName evidence="1">Uncharacterized protein</fullName>
    </submittedName>
</protein>
<gene>
    <name evidence="1" type="ORF">MP619_08195</name>
</gene>
<evidence type="ECO:0000313" key="1">
    <source>
        <dbReference type="EMBL" id="WAI92480.1"/>
    </source>
</evidence>
<dbReference type="AlphaFoldDB" id="A0AAE9ZYH2"/>
<dbReference type="EMBL" id="CP095081">
    <property type="protein sequence ID" value="WAI92480.1"/>
    <property type="molecule type" value="Genomic_DNA"/>
</dbReference>
<proteinExistence type="predicted"/>
<sequence>MLAEKKEAAIKHILYTYSATTPEEGQHFIDLIKGARSLEEVKLLLGEYDTLAKLDD</sequence>
<organism evidence="1 2">
    <name type="scientific">Streptococcus dysgalactiae</name>
    <dbReference type="NCBI Taxonomy" id="1334"/>
    <lineage>
        <taxon>Bacteria</taxon>
        <taxon>Bacillati</taxon>
        <taxon>Bacillota</taxon>
        <taxon>Bacilli</taxon>
        <taxon>Lactobacillales</taxon>
        <taxon>Streptococcaceae</taxon>
        <taxon>Streptococcus</taxon>
    </lineage>
</organism>
<dbReference type="Proteomes" id="UP001164948">
    <property type="component" value="Chromosome"/>
</dbReference>
<accession>A0AAE9ZYH2</accession>
<name>A0AAE9ZYH2_STRDY</name>